<accession>A0A2K8P1N3</accession>
<feature type="transmembrane region" description="Helical" evidence="1">
    <location>
        <begin position="6"/>
        <end position="25"/>
    </location>
</feature>
<evidence type="ECO:0000313" key="2">
    <source>
        <dbReference type="EMBL" id="ATZ18921.1"/>
    </source>
</evidence>
<evidence type="ECO:0000256" key="1">
    <source>
        <dbReference type="SAM" id="Phobius"/>
    </source>
</evidence>
<sequence>MNTTQTVFAILAAFAFVIPFFFWGFIRFLDKQTRTAVNWHKTAKIIVFISCLVLFILFIILAIFL</sequence>
<gene>
    <name evidence="2" type="ORF">ESOMN_v1c05390</name>
</gene>
<dbReference type="RefSeq" id="WP_024863441.1">
    <property type="nucleotide sequence ID" value="NZ_CP024965.1"/>
</dbReference>
<keyword evidence="1" id="KW-0472">Membrane</keyword>
<feature type="transmembrane region" description="Helical" evidence="1">
    <location>
        <begin position="45"/>
        <end position="64"/>
    </location>
</feature>
<reference evidence="2 3" key="1">
    <citation type="submission" date="2017-11" db="EMBL/GenBank/DDBJ databases">
        <title>Genome sequence of Entomoplasma somnilux PYAN-1 (ATCC 49194).</title>
        <authorList>
            <person name="Lo W.-S."/>
            <person name="Gasparich G.E."/>
            <person name="Kuo C.-H."/>
        </authorList>
    </citation>
    <scope>NUCLEOTIDE SEQUENCE [LARGE SCALE GENOMIC DNA]</scope>
    <source>
        <strain evidence="2 3">PYAN-1</strain>
    </source>
</reference>
<keyword evidence="1" id="KW-0812">Transmembrane</keyword>
<dbReference type="Proteomes" id="UP000232230">
    <property type="component" value="Chromosome"/>
</dbReference>
<dbReference type="EMBL" id="CP024965">
    <property type="protein sequence ID" value="ATZ18921.1"/>
    <property type="molecule type" value="Genomic_DNA"/>
</dbReference>
<protein>
    <submittedName>
        <fullName evidence="2">Uncharacterized protein</fullName>
    </submittedName>
</protein>
<dbReference type="AlphaFoldDB" id="A0A2K8P1N3"/>
<keyword evidence="3" id="KW-1185">Reference proteome</keyword>
<organism evidence="2 3">
    <name type="scientific">Williamsoniiplasma somnilux</name>
    <dbReference type="NCBI Taxonomy" id="215578"/>
    <lineage>
        <taxon>Bacteria</taxon>
        <taxon>Bacillati</taxon>
        <taxon>Mycoplasmatota</taxon>
        <taxon>Mollicutes</taxon>
        <taxon>Entomoplasmatales</taxon>
        <taxon>Williamsoniiplasma</taxon>
    </lineage>
</organism>
<evidence type="ECO:0000313" key="3">
    <source>
        <dbReference type="Proteomes" id="UP000232230"/>
    </source>
</evidence>
<proteinExistence type="predicted"/>
<keyword evidence="1" id="KW-1133">Transmembrane helix</keyword>
<name>A0A2K8P1N3_9MOLU</name>
<dbReference type="KEGG" id="esx:ESOMN_v1c05390"/>